<keyword evidence="2" id="KW-0732">Signal</keyword>
<dbReference type="EMBL" id="JBFOLJ010000002">
    <property type="protein sequence ID" value="KAL2554081.1"/>
    <property type="molecule type" value="Genomic_DNA"/>
</dbReference>
<name>A0ABD1WWK2_9LAMI</name>
<gene>
    <name evidence="3" type="ORF">Fot_07700</name>
</gene>
<reference evidence="4" key="1">
    <citation type="submission" date="2024-07" db="EMBL/GenBank/DDBJ databases">
        <title>Two chromosome-level genome assemblies of Korean endemic species Abeliophyllum distichum and Forsythia ovata (Oleaceae).</title>
        <authorList>
            <person name="Jang H."/>
        </authorList>
    </citation>
    <scope>NUCLEOTIDE SEQUENCE [LARGE SCALE GENOMIC DNA]</scope>
</reference>
<accession>A0ABD1WWK2</accession>
<feature type="region of interest" description="Disordered" evidence="1">
    <location>
        <begin position="20"/>
        <end position="44"/>
    </location>
</feature>
<evidence type="ECO:0000313" key="3">
    <source>
        <dbReference type="EMBL" id="KAL2554081.1"/>
    </source>
</evidence>
<evidence type="ECO:0000256" key="1">
    <source>
        <dbReference type="SAM" id="MobiDB-lite"/>
    </source>
</evidence>
<proteinExistence type="predicted"/>
<evidence type="ECO:0000256" key="2">
    <source>
        <dbReference type="SAM" id="SignalP"/>
    </source>
</evidence>
<keyword evidence="4" id="KW-1185">Reference proteome</keyword>
<evidence type="ECO:0000313" key="4">
    <source>
        <dbReference type="Proteomes" id="UP001604277"/>
    </source>
</evidence>
<feature type="signal peptide" evidence="2">
    <location>
        <begin position="1"/>
        <end position="18"/>
    </location>
</feature>
<sequence>MAISGLALLLLNLRLCTGSGGPVTSGDPENPRSSEVGLSKNPSSDAKVCIAPSESLFLMASPLSLTSDVVQTVFSKKSSGNSDNGVGTLIGPITSSKNYMHRTIGTNESSEGLPPGKVEPLRVKPLKLLVSPGPQQKLAPR</sequence>
<comment type="caution">
    <text evidence="3">The sequence shown here is derived from an EMBL/GenBank/DDBJ whole genome shotgun (WGS) entry which is preliminary data.</text>
</comment>
<dbReference type="AlphaFoldDB" id="A0ABD1WWK2"/>
<dbReference type="Proteomes" id="UP001604277">
    <property type="component" value="Unassembled WGS sequence"/>
</dbReference>
<protein>
    <submittedName>
        <fullName evidence="3">Uncharacterized protein</fullName>
    </submittedName>
</protein>
<organism evidence="3 4">
    <name type="scientific">Forsythia ovata</name>
    <dbReference type="NCBI Taxonomy" id="205694"/>
    <lineage>
        <taxon>Eukaryota</taxon>
        <taxon>Viridiplantae</taxon>
        <taxon>Streptophyta</taxon>
        <taxon>Embryophyta</taxon>
        <taxon>Tracheophyta</taxon>
        <taxon>Spermatophyta</taxon>
        <taxon>Magnoliopsida</taxon>
        <taxon>eudicotyledons</taxon>
        <taxon>Gunneridae</taxon>
        <taxon>Pentapetalae</taxon>
        <taxon>asterids</taxon>
        <taxon>lamiids</taxon>
        <taxon>Lamiales</taxon>
        <taxon>Oleaceae</taxon>
        <taxon>Forsythieae</taxon>
        <taxon>Forsythia</taxon>
    </lineage>
</organism>
<feature type="chain" id="PRO_5044841672" evidence="2">
    <location>
        <begin position="19"/>
        <end position="141"/>
    </location>
</feature>